<dbReference type="Gene3D" id="1.10.472.80">
    <property type="entry name" value="Ypt/Rab-GAP domain of gyp1p, domain 3"/>
    <property type="match status" value="1"/>
</dbReference>
<feature type="region of interest" description="Disordered" evidence="1">
    <location>
        <begin position="1"/>
        <end position="177"/>
    </location>
</feature>
<feature type="compositionally biased region" description="Acidic residues" evidence="1">
    <location>
        <begin position="562"/>
        <end position="577"/>
    </location>
</feature>
<dbReference type="EMBL" id="HBNS01036035">
    <property type="protein sequence ID" value="CAE4632440.1"/>
    <property type="molecule type" value="Transcribed_RNA"/>
</dbReference>
<dbReference type="GO" id="GO:0031267">
    <property type="term" value="F:small GTPase binding"/>
    <property type="evidence" value="ECO:0007669"/>
    <property type="project" value="TreeGrafter"/>
</dbReference>
<dbReference type="InterPro" id="IPR035969">
    <property type="entry name" value="Rab-GAP_TBC_sf"/>
</dbReference>
<evidence type="ECO:0000259" key="2">
    <source>
        <dbReference type="PROSITE" id="PS50086"/>
    </source>
</evidence>
<reference evidence="3" key="1">
    <citation type="submission" date="2021-01" db="EMBL/GenBank/DDBJ databases">
        <authorList>
            <person name="Corre E."/>
            <person name="Pelletier E."/>
            <person name="Niang G."/>
            <person name="Scheremetjew M."/>
            <person name="Finn R."/>
            <person name="Kale V."/>
            <person name="Holt S."/>
            <person name="Cochrane G."/>
            <person name="Meng A."/>
            <person name="Brown T."/>
            <person name="Cohen L."/>
        </authorList>
    </citation>
    <scope>NUCLEOTIDE SEQUENCE</scope>
    <source>
        <strain evidence="3">GSO104</strain>
    </source>
</reference>
<dbReference type="FunFam" id="1.10.472.80:FF:000027">
    <property type="entry name" value="GTPase activating protein (Evi5)"/>
    <property type="match status" value="1"/>
</dbReference>
<dbReference type="PANTHER" id="PTHR47219:SF9">
    <property type="entry name" value="GTPASE ACTIVATING PROTEIN AND CENTROSOME-ASSOCIATED, ISOFORM B"/>
    <property type="match status" value="1"/>
</dbReference>
<dbReference type="GO" id="GO:0005096">
    <property type="term" value="F:GTPase activator activity"/>
    <property type="evidence" value="ECO:0007669"/>
    <property type="project" value="TreeGrafter"/>
</dbReference>
<sequence length="880" mass="99718">MYQSKIIGSGTFPPDTKTRHSSTGTTSTASTSTTSMATQDSARLPVKQKNSEEVYTALRRRRRNMSDRQHQQHQQSDRQHQQQQSSSSLPSTGSLKEPSMPLQQEQQPPQPERRLDKYGFVIDEPHKRNGNGNGRSSPTRRTSNGSSPHGQHLGPGPSPRKSITTPTKTRAYRQKQKAARIAAKKEEYRVKKWQNMMNSWSSYTSSQRHMRERGLANKKLRHRARKGVPDNVRGDAWMLLGGVQDRIRINKKGVYSSLIQRSNTGLVHSISAGSLSKADDTTDGDNYSGCSSVMDTIERDINRTFPRHYLFMREGGDSDDESESDLGEESSFFEDTEDEGGIMNSSICEEAEEEEEVEEVEPEGEEEEMEKKIDDAIEDAIENKLPVYRKSMDMTSAEPTSPSSPKVEPSQSDESHVSPKTMGKIDNAIVTALEKIPVHPKSELFDEELKRTPPKENITKVTPNEETEEVETQIISGPTRSNDSNHSNSNKNDDDDNAGMKQEEKRFRSVMERVRQIEQSQRHIQKTQSIRSPPRPPKIDIYGSRRNSGEMLVGFGGSKISDDDEEEEEDDEEDDGELLVGFGRRGGDTTTSESESDKDGVPAWVEPSARAEGEAQLGSSTEENKTELSPPRQRPAEMDSSTPKANNAKITNINALSKEQRNLSKEQKRRLRKEEEYKTATGGQASLRRVLRAYSIYDRDVGYCQGMNFIAAMFITFMGEEEAFWMLVYVMNDPPCRMRGLFGEEMTESHQVLFIAEKLISHFLPKLSQHLEKEGVHITMFATQWLLTLYTSSFPFDLVTRVWDCFLAEGWKIIYRVMLAILDMSQKELMGMSFESILGFFRNVPNRVDGETVLDVALKIPLKRKHIAKYQKDFMKGEKK</sequence>
<feature type="domain" description="Rab-GAP TBC" evidence="2">
    <location>
        <begin position="227"/>
        <end position="810"/>
    </location>
</feature>
<evidence type="ECO:0000256" key="1">
    <source>
        <dbReference type="SAM" id="MobiDB-lite"/>
    </source>
</evidence>
<evidence type="ECO:0000313" key="3">
    <source>
        <dbReference type="EMBL" id="CAE4632440.1"/>
    </source>
</evidence>
<gene>
    <name evidence="3" type="ORF">DBRI00130_LOCUS28148</name>
</gene>
<feature type="compositionally biased region" description="Basic and acidic residues" evidence="1">
    <location>
        <begin position="438"/>
        <end position="458"/>
    </location>
</feature>
<feature type="compositionally biased region" description="Polar residues" evidence="1">
    <location>
        <begin position="393"/>
        <end position="412"/>
    </location>
</feature>
<dbReference type="InterPro" id="IPR050302">
    <property type="entry name" value="Rab_GAP_TBC_domain"/>
</dbReference>
<feature type="compositionally biased region" description="Polar residues" evidence="1">
    <location>
        <begin position="134"/>
        <end position="149"/>
    </location>
</feature>
<dbReference type="SMART" id="SM00164">
    <property type="entry name" value="TBC"/>
    <property type="match status" value="1"/>
</dbReference>
<feature type="region of interest" description="Disordered" evidence="1">
    <location>
        <begin position="312"/>
        <end position="422"/>
    </location>
</feature>
<dbReference type="InterPro" id="IPR000195">
    <property type="entry name" value="Rab-GAP-TBC_dom"/>
</dbReference>
<organism evidence="3">
    <name type="scientific">Ditylum brightwellii</name>
    <dbReference type="NCBI Taxonomy" id="49249"/>
    <lineage>
        <taxon>Eukaryota</taxon>
        <taxon>Sar</taxon>
        <taxon>Stramenopiles</taxon>
        <taxon>Ochrophyta</taxon>
        <taxon>Bacillariophyta</taxon>
        <taxon>Mediophyceae</taxon>
        <taxon>Lithodesmiophycidae</taxon>
        <taxon>Lithodesmiales</taxon>
        <taxon>Lithodesmiaceae</taxon>
        <taxon>Ditylum</taxon>
    </lineage>
</organism>
<feature type="compositionally biased region" description="Low complexity" evidence="1">
    <location>
        <begin position="644"/>
        <end position="655"/>
    </location>
</feature>
<dbReference type="PANTHER" id="PTHR47219">
    <property type="entry name" value="RAB GTPASE-ACTIVATING PROTEIN 1-LIKE"/>
    <property type="match status" value="1"/>
</dbReference>
<feature type="region of interest" description="Disordered" evidence="1">
    <location>
        <begin position="438"/>
        <end position="679"/>
    </location>
</feature>
<feature type="compositionally biased region" description="Acidic residues" evidence="1">
    <location>
        <begin position="317"/>
        <end position="340"/>
    </location>
</feature>
<name>A0A7S4S2F2_9STRA</name>
<accession>A0A7S4S2F2</accession>
<feature type="compositionally biased region" description="Basic and acidic residues" evidence="1">
    <location>
        <begin position="64"/>
        <end position="80"/>
    </location>
</feature>
<dbReference type="Pfam" id="PF00566">
    <property type="entry name" value="RabGAP-TBC"/>
    <property type="match status" value="1"/>
</dbReference>
<feature type="compositionally biased region" description="Acidic residues" evidence="1">
    <location>
        <begin position="349"/>
        <end position="368"/>
    </location>
</feature>
<dbReference type="SUPFAM" id="SSF47923">
    <property type="entry name" value="Ypt/Rab-GAP domain of gyp1p"/>
    <property type="match status" value="3"/>
</dbReference>
<dbReference type="AlphaFoldDB" id="A0A7S4S2F2"/>
<protein>
    <recommendedName>
        <fullName evidence="2">Rab-GAP TBC domain-containing protein</fullName>
    </recommendedName>
</protein>
<feature type="compositionally biased region" description="Low complexity" evidence="1">
    <location>
        <begin position="481"/>
        <end position="490"/>
    </location>
</feature>
<dbReference type="Gene3D" id="1.10.10.750">
    <property type="entry name" value="Ypt/Rab-GAP domain of gyp1p, domain 1"/>
    <property type="match status" value="1"/>
</dbReference>
<feature type="compositionally biased region" description="Basic and acidic residues" evidence="1">
    <location>
        <begin position="501"/>
        <end position="516"/>
    </location>
</feature>
<feature type="compositionally biased region" description="Basic and acidic residues" evidence="1">
    <location>
        <begin position="658"/>
        <end position="678"/>
    </location>
</feature>
<dbReference type="PROSITE" id="PS50086">
    <property type="entry name" value="TBC_RABGAP"/>
    <property type="match status" value="1"/>
</dbReference>
<feature type="compositionally biased region" description="Low complexity" evidence="1">
    <location>
        <begin position="21"/>
        <end position="42"/>
    </location>
</feature>
<feature type="compositionally biased region" description="Basic and acidic residues" evidence="1">
    <location>
        <begin position="111"/>
        <end position="127"/>
    </location>
</feature>
<dbReference type="Gene3D" id="1.10.8.270">
    <property type="entry name" value="putative rabgap domain of human tbc1 domain family member 14 like domains"/>
    <property type="match status" value="1"/>
</dbReference>
<proteinExistence type="predicted"/>